<gene>
    <name evidence="1" type="ORF">HPB47_027325</name>
</gene>
<proteinExistence type="predicted"/>
<evidence type="ECO:0000313" key="2">
    <source>
        <dbReference type="Proteomes" id="UP000805193"/>
    </source>
</evidence>
<name>A0AC60PW53_IXOPE</name>
<evidence type="ECO:0000313" key="1">
    <source>
        <dbReference type="EMBL" id="KAG0425514.1"/>
    </source>
</evidence>
<accession>A0AC60PW53</accession>
<dbReference type="EMBL" id="JABSTQ010009829">
    <property type="protein sequence ID" value="KAG0425514.1"/>
    <property type="molecule type" value="Genomic_DNA"/>
</dbReference>
<reference evidence="1 2" key="1">
    <citation type="journal article" date="2020" name="Cell">
        <title>Large-Scale Comparative Analyses of Tick Genomes Elucidate Their Genetic Diversity and Vector Capacities.</title>
        <authorList>
            <consortium name="Tick Genome and Microbiome Consortium (TIGMIC)"/>
            <person name="Jia N."/>
            <person name="Wang J."/>
            <person name="Shi W."/>
            <person name="Du L."/>
            <person name="Sun Y."/>
            <person name="Zhan W."/>
            <person name="Jiang J.F."/>
            <person name="Wang Q."/>
            <person name="Zhang B."/>
            <person name="Ji P."/>
            <person name="Bell-Sakyi L."/>
            <person name="Cui X.M."/>
            <person name="Yuan T.T."/>
            <person name="Jiang B.G."/>
            <person name="Yang W.F."/>
            <person name="Lam T.T."/>
            <person name="Chang Q.C."/>
            <person name="Ding S.J."/>
            <person name="Wang X.J."/>
            <person name="Zhu J.G."/>
            <person name="Ruan X.D."/>
            <person name="Zhao L."/>
            <person name="Wei J.T."/>
            <person name="Ye R.Z."/>
            <person name="Que T.C."/>
            <person name="Du C.H."/>
            <person name="Zhou Y.H."/>
            <person name="Cheng J.X."/>
            <person name="Dai P.F."/>
            <person name="Guo W.B."/>
            <person name="Han X.H."/>
            <person name="Huang E.J."/>
            <person name="Li L.F."/>
            <person name="Wei W."/>
            <person name="Gao Y.C."/>
            <person name="Liu J.Z."/>
            <person name="Shao H.Z."/>
            <person name="Wang X."/>
            <person name="Wang C.C."/>
            <person name="Yang T.C."/>
            <person name="Huo Q.B."/>
            <person name="Li W."/>
            <person name="Chen H.Y."/>
            <person name="Chen S.E."/>
            <person name="Zhou L.G."/>
            <person name="Ni X.B."/>
            <person name="Tian J.H."/>
            <person name="Sheng Y."/>
            <person name="Liu T."/>
            <person name="Pan Y.S."/>
            <person name="Xia L.Y."/>
            <person name="Li J."/>
            <person name="Zhao F."/>
            <person name="Cao W.C."/>
        </authorList>
    </citation>
    <scope>NUCLEOTIDE SEQUENCE [LARGE SCALE GENOMIC DNA]</scope>
    <source>
        <strain evidence="1">Iper-2018</strain>
    </source>
</reference>
<protein>
    <submittedName>
        <fullName evidence="1">Uncharacterized protein</fullName>
    </submittedName>
</protein>
<keyword evidence="2" id="KW-1185">Reference proteome</keyword>
<comment type="caution">
    <text evidence="1">The sequence shown here is derived from an EMBL/GenBank/DDBJ whole genome shotgun (WGS) entry which is preliminary data.</text>
</comment>
<dbReference type="Proteomes" id="UP000805193">
    <property type="component" value="Unassembled WGS sequence"/>
</dbReference>
<sequence length="509" mass="55961">MIGRIRLNCLNQVLWPACGVVTSHQYWERNAPLRDADDMATPLLCISSSDDPVVPTWALPMDVFQGTNTMIHEAGSAAQSSDASSMSDDSSIIMSDPDDNSGFTLVQSKRTRKRKHVSKESASSDDTIITTPSPGLTVVVKPANPSQIITKINSLKLSEKLNDIAPDGVILHRPNYRINLLAIDTRNTESKKTLLKMTSLCGMKVTVYEAHQRSSAIGIIRGVSQEIIEEDLQVGIRATVPVTQVRILGKSDIVKLAFATKTTPEYVTLGHTRFKILPYTNKPRQCPKCSRFGHVASVCNKVERCSHCGGNHQRSACEAKEPQCINCKKNHESTSRECTFYKTEKKISAYCSENNVNYTAARSVVKPSGPRHQDPEQRSHHSRSKEIEKASQVVVIPTARDADFPLLPSHSTDGTSSIQTSPGSSHGQHQESVSQSKKLQWAPKQLHSECKAPPLLRSSETQKSQSLGNALHTVATLFRNLLVSLDSPLAQATITIIDIALPLIISWCR</sequence>
<organism evidence="1 2">
    <name type="scientific">Ixodes persulcatus</name>
    <name type="common">Taiga tick</name>
    <dbReference type="NCBI Taxonomy" id="34615"/>
    <lineage>
        <taxon>Eukaryota</taxon>
        <taxon>Metazoa</taxon>
        <taxon>Ecdysozoa</taxon>
        <taxon>Arthropoda</taxon>
        <taxon>Chelicerata</taxon>
        <taxon>Arachnida</taxon>
        <taxon>Acari</taxon>
        <taxon>Parasitiformes</taxon>
        <taxon>Ixodida</taxon>
        <taxon>Ixodoidea</taxon>
        <taxon>Ixodidae</taxon>
        <taxon>Ixodinae</taxon>
        <taxon>Ixodes</taxon>
    </lineage>
</organism>